<evidence type="ECO:0008006" key="4">
    <source>
        <dbReference type="Google" id="ProtNLM"/>
    </source>
</evidence>
<evidence type="ECO:0000313" key="2">
    <source>
        <dbReference type="EMBL" id="KAJ1721737.1"/>
    </source>
</evidence>
<accession>A0A9W8CSE2</accession>
<proteinExistence type="predicted"/>
<dbReference type="GO" id="GO:0005975">
    <property type="term" value="P:carbohydrate metabolic process"/>
    <property type="evidence" value="ECO:0007669"/>
    <property type="project" value="InterPro"/>
</dbReference>
<feature type="chain" id="PRO_5040807753" description="Chitosanase" evidence="1">
    <location>
        <begin position="28"/>
        <end position="293"/>
    </location>
</feature>
<dbReference type="SUPFAM" id="SSF53955">
    <property type="entry name" value="Lysozyme-like"/>
    <property type="match status" value="1"/>
</dbReference>
<dbReference type="GO" id="GO:0016977">
    <property type="term" value="F:chitosanase activity"/>
    <property type="evidence" value="ECO:0007669"/>
    <property type="project" value="InterPro"/>
</dbReference>
<reference evidence="2" key="1">
    <citation type="submission" date="2022-07" db="EMBL/GenBank/DDBJ databases">
        <title>Phylogenomic reconstructions and comparative analyses of Kickxellomycotina fungi.</title>
        <authorList>
            <person name="Reynolds N.K."/>
            <person name="Stajich J.E."/>
            <person name="Barry K."/>
            <person name="Grigoriev I.V."/>
            <person name="Crous P."/>
            <person name="Smith M.E."/>
        </authorList>
    </citation>
    <scope>NUCLEOTIDE SEQUENCE</scope>
    <source>
        <strain evidence="2">NBRC 32514</strain>
    </source>
</reference>
<dbReference type="EMBL" id="JANBOJ010000152">
    <property type="protein sequence ID" value="KAJ1721737.1"/>
    <property type="molecule type" value="Genomic_DNA"/>
</dbReference>
<name>A0A9W8CSE2_9FUNG</name>
<comment type="caution">
    <text evidence="2">The sequence shown here is derived from an EMBL/GenBank/DDBJ whole genome shotgun (WGS) entry which is preliminary data.</text>
</comment>
<dbReference type="PROSITE" id="PS51257">
    <property type="entry name" value="PROKAR_LIPOPROTEIN"/>
    <property type="match status" value="1"/>
</dbReference>
<evidence type="ECO:0000313" key="3">
    <source>
        <dbReference type="Proteomes" id="UP001149813"/>
    </source>
</evidence>
<dbReference type="OrthoDB" id="76114at2759"/>
<organism evidence="2 3">
    <name type="scientific">Coemansia erecta</name>
    <dbReference type="NCBI Taxonomy" id="147472"/>
    <lineage>
        <taxon>Eukaryota</taxon>
        <taxon>Fungi</taxon>
        <taxon>Fungi incertae sedis</taxon>
        <taxon>Zoopagomycota</taxon>
        <taxon>Kickxellomycotina</taxon>
        <taxon>Kickxellomycetes</taxon>
        <taxon>Kickxellales</taxon>
        <taxon>Kickxellaceae</taxon>
        <taxon>Coemansia</taxon>
    </lineage>
</organism>
<dbReference type="Gene3D" id="1.20.141.10">
    <property type="entry name" value="Chitosanase, subunit A, domain 1"/>
    <property type="match status" value="1"/>
</dbReference>
<dbReference type="InterPro" id="IPR000400">
    <property type="entry name" value="Glyco_hydro_46"/>
</dbReference>
<keyword evidence="1" id="KW-0732">Signal</keyword>
<dbReference type="Pfam" id="PF01374">
    <property type="entry name" value="Glyco_hydro_46"/>
    <property type="match status" value="1"/>
</dbReference>
<dbReference type="InterPro" id="IPR023099">
    <property type="entry name" value="Glyco_hydro_46_N"/>
</dbReference>
<dbReference type="Proteomes" id="UP001149813">
    <property type="component" value="Unassembled WGS sequence"/>
</dbReference>
<protein>
    <recommendedName>
        <fullName evidence="4">Chitosanase</fullName>
    </recommendedName>
</protein>
<gene>
    <name evidence="2" type="ORF">LPJ53_003773</name>
</gene>
<dbReference type="Gene3D" id="3.30.386.10">
    <property type="entry name" value="Chitosanase, subunit A, domain 2"/>
    <property type="match status" value="1"/>
</dbReference>
<keyword evidence="3" id="KW-1185">Reference proteome</keyword>
<sequence>MKFSIASHSFAAAAAVTALALASSASAAFSGCPANLAVQIANNLQSGDVHFDYASCHLSKAGTGYEVGAVNFLTAGPDVYHIVKAYDALTNSDNEFNGVRDVLKANADNYRPSAVGLEGLCDAWSKAAANDSFNKLQNSIFTKNYFNPSQQYADRVGLQQSVNRALMLDTAIVHGSGSSVSMLGGMVRQTNKLVTQDMVATGDTSPLSITNNGVAYKVSEANWVELFLQTRAQHAENGESNVHIQSYKYAIANNIASSWEDSVKYLDGSGSAASVSCSDTYSSYATAASGFLV</sequence>
<feature type="signal peptide" evidence="1">
    <location>
        <begin position="1"/>
        <end position="27"/>
    </location>
</feature>
<dbReference type="AlphaFoldDB" id="A0A9W8CSE2"/>
<dbReference type="InterPro" id="IPR023346">
    <property type="entry name" value="Lysozyme-like_dom_sf"/>
</dbReference>
<dbReference type="GO" id="GO:0005576">
    <property type="term" value="C:extracellular region"/>
    <property type="evidence" value="ECO:0007669"/>
    <property type="project" value="InterPro"/>
</dbReference>
<evidence type="ECO:0000256" key="1">
    <source>
        <dbReference type="SAM" id="SignalP"/>
    </source>
</evidence>